<dbReference type="Ensembl" id="ENSSLUT00000014999.1">
    <property type="protein sequence ID" value="ENSSLUP00000014528.1"/>
    <property type="gene ID" value="ENSSLUG00000006794.1"/>
</dbReference>
<dbReference type="InterPro" id="IPR036691">
    <property type="entry name" value="Endo/exonu/phosph_ase_sf"/>
</dbReference>
<evidence type="ECO:0008006" key="3">
    <source>
        <dbReference type="Google" id="ProtNLM"/>
    </source>
</evidence>
<dbReference type="Gene3D" id="3.60.10.10">
    <property type="entry name" value="Endonuclease/exonuclease/phosphatase"/>
    <property type="match status" value="1"/>
</dbReference>
<proteinExistence type="predicted"/>
<dbReference type="Proteomes" id="UP000694568">
    <property type="component" value="Unplaced"/>
</dbReference>
<sequence length="159" mass="17388">MDKDVGGWVGHIFHSIFHSKSRGTAILIKKTTPFVVSKADADSAGRYIIVVGRLNSTPVVLANVYAPNWDDSAFFTSLFSRIPDIDTHHVILGGDINCVLSPPLDRSSPKTMQLTQLFPILLAVYDESSISGSLPETMRQAVISLIHKKGKSKLDCSSY</sequence>
<reference evidence="1" key="2">
    <citation type="submission" date="2025-09" db="UniProtKB">
        <authorList>
            <consortium name="Ensembl"/>
        </authorList>
    </citation>
    <scope>IDENTIFICATION</scope>
</reference>
<protein>
    <recommendedName>
        <fullName evidence="3">Endonuclease/exonuclease/phosphatase domain-containing protein</fullName>
    </recommendedName>
</protein>
<keyword evidence="2" id="KW-1185">Reference proteome</keyword>
<organism evidence="1 2">
    <name type="scientific">Sander lucioperca</name>
    <name type="common">Pike-perch</name>
    <name type="synonym">Perca lucioperca</name>
    <dbReference type="NCBI Taxonomy" id="283035"/>
    <lineage>
        <taxon>Eukaryota</taxon>
        <taxon>Metazoa</taxon>
        <taxon>Chordata</taxon>
        <taxon>Craniata</taxon>
        <taxon>Vertebrata</taxon>
        <taxon>Euteleostomi</taxon>
        <taxon>Actinopterygii</taxon>
        <taxon>Neopterygii</taxon>
        <taxon>Teleostei</taxon>
        <taxon>Neoteleostei</taxon>
        <taxon>Acanthomorphata</taxon>
        <taxon>Eupercaria</taxon>
        <taxon>Perciformes</taxon>
        <taxon>Percoidei</taxon>
        <taxon>Percidae</taxon>
        <taxon>Luciopercinae</taxon>
        <taxon>Sander</taxon>
    </lineage>
</organism>
<reference evidence="1" key="1">
    <citation type="submission" date="2025-08" db="UniProtKB">
        <authorList>
            <consortium name="Ensembl"/>
        </authorList>
    </citation>
    <scope>IDENTIFICATION</scope>
</reference>
<evidence type="ECO:0000313" key="1">
    <source>
        <dbReference type="Ensembl" id="ENSSLUP00000014528.1"/>
    </source>
</evidence>
<evidence type="ECO:0000313" key="2">
    <source>
        <dbReference type="Proteomes" id="UP000694568"/>
    </source>
</evidence>
<dbReference type="SUPFAM" id="SSF56219">
    <property type="entry name" value="DNase I-like"/>
    <property type="match status" value="1"/>
</dbReference>
<name>A0A8D0CTK3_SANLU</name>
<dbReference type="GeneTree" id="ENSGT01140000283012"/>
<dbReference type="AlphaFoldDB" id="A0A8D0CTK3"/>
<accession>A0A8D0CTK3</accession>